<evidence type="ECO:0000313" key="9">
    <source>
        <dbReference type="Proteomes" id="UP000244855"/>
    </source>
</evidence>
<evidence type="ECO:0000256" key="2">
    <source>
        <dbReference type="ARBA" id="ARBA00022448"/>
    </source>
</evidence>
<feature type="transmembrane region" description="Helical" evidence="6">
    <location>
        <begin position="282"/>
        <end position="307"/>
    </location>
</feature>
<keyword evidence="6" id="KW-0769">Symport</keyword>
<evidence type="ECO:0000256" key="4">
    <source>
        <dbReference type="ARBA" id="ARBA00022989"/>
    </source>
</evidence>
<dbReference type="OrthoDB" id="5877963at2759"/>
<keyword evidence="4 6" id="KW-1133">Transmembrane helix</keyword>
<keyword evidence="3 6" id="KW-0812">Transmembrane</keyword>
<comment type="subcellular location">
    <subcellularLocation>
        <location evidence="1 6">Membrane</location>
        <topology evidence="1 6">Multi-pass membrane protein</topology>
    </subcellularLocation>
</comment>
<dbReference type="PANTHER" id="PTHR11958">
    <property type="entry name" value="SODIUM/DICARBOXYLATE SYMPORTER-RELATED"/>
    <property type="match status" value="1"/>
</dbReference>
<name>A0A2V1DR43_9PLEO</name>
<evidence type="ECO:0000256" key="3">
    <source>
        <dbReference type="ARBA" id="ARBA00022692"/>
    </source>
</evidence>
<feature type="transmembrane region" description="Helical" evidence="6">
    <location>
        <begin position="58"/>
        <end position="76"/>
    </location>
</feature>
<accession>A0A2V1DR43</accession>
<comment type="similarity">
    <text evidence="6">Belongs to the dicarboxylate/amino acid:cation symporter (DAACS) (TC 2.A.23) family.</text>
</comment>
<feature type="transmembrane region" description="Helical" evidence="6">
    <location>
        <begin position="138"/>
        <end position="160"/>
    </location>
</feature>
<sequence length="498" mass="53955">MGEADQITETTRRRDDLSSTPSNEPVPAGPGMDDPMYAAQQPEEKKTFWQRVKEPGSVWQIIFAALLAIAIGLIVTTQVEEVHPAAIAITAIPGTLWLRALRAVVLPMIVTAMIMAIQRLRKMTQGGGKAGKLARWTIGYYVITTIIAVAHSCILVGLVWSKLMQPVSGDQLKVDEDDQETIDERKEFAVHDVVVDMFESLIPSNIVDALATDSLLAVLVTAVVIGYVIKPGGALMRAVEEVEVMIMRIITVLIYLAPIGVFHLIMPNLFRLDIAEIGLNLGILIGGTLAGMVLHLFIIIPAIFFAFTRKNPYTMWIKCSPAWITAWGTASSAATLPVTIRCVLERGVPVTVTKFAVPLGCLINMDGTAIYFPIVVVFMAATQGITLGVTDYIIVVLLSTLASIGTTPIPSSSLVLTVMIAQSVGVPITGMYAVVVAIDWFLDRFRTAVNVSCDTFAAIIVTKVTGIKDEDDETQYTEELNATPDSLREPSGRGEEKA</sequence>
<evidence type="ECO:0000256" key="7">
    <source>
        <dbReference type="SAM" id="MobiDB-lite"/>
    </source>
</evidence>
<dbReference type="GO" id="GO:0015501">
    <property type="term" value="F:glutamate:sodium symporter activity"/>
    <property type="evidence" value="ECO:0007669"/>
    <property type="project" value="TreeGrafter"/>
</dbReference>
<dbReference type="AlphaFoldDB" id="A0A2V1DR43"/>
<keyword evidence="2 6" id="KW-0813">Transport</keyword>
<dbReference type="Gene3D" id="1.10.3860.10">
    <property type="entry name" value="Sodium:dicarboxylate symporter"/>
    <property type="match status" value="1"/>
</dbReference>
<proteinExistence type="inferred from homology"/>
<keyword evidence="9" id="KW-1185">Reference proteome</keyword>
<dbReference type="Pfam" id="PF00375">
    <property type="entry name" value="SDF"/>
    <property type="match status" value="1"/>
</dbReference>
<feature type="compositionally biased region" description="Basic and acidic residues" evidence="7">
    <location>
        <begin position="486"/>
        <end position="498"/>
    </location>
</feature>
<gene>
    <name evidence="8" type="ORF">DM02DRAFT_386429</name>
</gene>
<dbReference type="GO" id="GO:0005313">
    <property type="term" value="F:L-glutamate transmembrane transporter activity"/>
    <property type="evidence" value="ECO:0007669"/>
    <property type="project" value="TreeGrafter"/>
</dbReference>
<organism evidence="8 9">
    <name type="scientific">Periconia macrospinosa</name>
    <dbReference type="NCBI Taxonomy" id="97972"/>
    <lineage>
        <taxon>Eukaryota</taxon>
        <taxon>Fungi</taxon>
        <taxon>Dikarya</taxon>
        <taxon>Ascomycota</taxon>
        <taxon>Pezizomycotina</taxon>
        <taxon>Dothideomycetes</taxon>
        <taxon>Pleosporomycetidae</taxon>
        <taxon>Pleosporales</taxon>
        <taxon>Massarineae</taxon>
        <taxon>Periconiaceae</taxon>
        <taxon>Periconia</taxon>
    </lineage>
</organism>
<dbReference type="Proteomes" id="UP000244855">
    <property type="component" value="Unassembled WGS sequence"/>
</dbReference>
<evidence type="ECO:0000256" key="6">
    <source>
        <dbReference type="RuleBase" id="RU361216"/>
    </source>
</evidence>
<evidence type="ECO:0000256" key="1">
    <source>
        <dbReference type="ARBA" id="ARBA00004141"/>
    </source>
</evidence>
<feature type="region of interest" description="Disordered" evidence="7">
    <location>
        <begin position="1"/>
        <end position="37"/>
    </location>
</feature>
<dbReference type="PRINTS" id="PR00173">
    <property type="entry name" value="EDTRNSPORT"/>
</dbReference>
<feature type="region of interest" description="Disordered" evidence="7">
    <location>
        <begin position="472"/>
        <end position="498"/>
    </location>
</feature>
<evidence type="ECO:0000313" key="8">
    <source>
        <dbReference type="EMBL" id="PVI00728.1"/>
    </source>
</evidence>
<dbReference type="GO" id="GO:0015175">
    <property type="term" value="F:neutral L-amino acid transmembrane transporter activity"/>
    <property type="evidence" value="ECO:0007669"/>
    <property type="project" value="TreeGrafter"/>
</dbReference>
<dbReference type="InterPro" id="IPR001991">
    <property type="entry name" value="Na-dicarboxylate_symporter"/>
</dbReference>
<dbReference type="STRING" id="97972.A0A2V1DR43"/>
<dbReference type="InterPro" id="IPR050746">
    <property type="entry name" value="DAACS"/>
</dbReference>
<feature type="transmembrane region" description="Helical" evidence="6">
    <location>
        <begin position="206"/>
        <end position="229"/>
    </location>
</feature>
<dbReference type="PANTHER" id="PTHR11958:SF63">
    <property type="entry name" value="AMINO ACID TRANSPORTER"/>
    <property type="match status" value="1"/>
</dbReference>
<dbReference type="InterPro" id="IPR036458">
    <property type="entry name" value="Na:dicarbo_symporter_sf"/>
</dbReference>
<feature type="transmembrane region" description="Helical" evidence="6">
    <location>
        <begin position="249"/>
        <end position="270"/>
    </location>
</feature>
<dbReference type="SUPFAM" id="SSF118215">
    <property type="entry name" value="Proton glutamate symport protein"/>
    <property type="match status" value="1"/>
</dbReference>
<dbReference type="GO" id="GO:0005886">
    <property type="term" value="C:plasma membrane"/>
    <property type="evidence" value="ECO:0007669"/>
    <property type="project" value="TreeGrafter"/>
</dbReference>
<feature type="transmembrane region" description="Helical" evidence="6">
    <location>
        <begin position="414"/>
        <end position="442"/>
    </location>
</feature>
<dbReference type="EMBL" id="KZ805369">
    <property type="protein sequence ID" value="PVI00728.1"/>
    <property type="molecule type" value="Genomic_DNA"/>
</dbReference>
<feature type="transmembrane region" description="Helical" evidence="6">
    <location>
        <begin position="96"/>
        <end position="117"/>
    </location>
</feature>
<protein>
    <recommendedName>
        <fullName evidence="6">Amino acid transporter</fullName>
    </recommendedName>
</protein>
<keyword evidence="5 6" id="KW-0472">Membrane</keyword>
<reference evidence="8 9" key="1">
    <citation type="journal article" date="2018" name="Sci. Rep.">
        <title>Comparative genomics provides insights into the lifestyle and reveals functional heterogeneity of dark septate endophytic fungi.</title>
        <authorList>
            <person name="Knapp D.G."/>
            <person name="Nemeth J.B."/>
            <person name="Barry K."/>
            <person name="Hainaut M."/>
            <person name="Henrissat B."/>
            <person name="Johnson J."/>
            <person name="Kuo A."/>
            <person name="Lim J.H.P."/>
            <person name="Lipzen A."/>
            <person name="Nolan M."/>
            <person name="Ohm R.A."/>
            <person name="Tamas L."/>
            <person name="Grigoriev I.V."/>
            <person name="Spatafora J.W."/>
            <person name="Nagy L.G."/>
            <person name="Kovacs G.M."/>
        </authorList>
    </citation>
    <scope>NUCLEOTIDE SEQUENCE [LARGE SCALE GENOMIC DNA]</scope>
    <source>
        <strain evidence="8 9">DSE2036</strain>
    </source>
</reference>
<evidence type="ECO:0000256" key="5">
    <source>
        <dbReference type="ARBA" id="ARBA00023136"/>
    </source>
</evidence>